<organism evidence="5 6">
    <name type="scientific">Cronobacter muytjensii</name>
    <dbReference type="NCBI Taxonomy" id="413501"/>
    <lineage>
        <taxon>Bacteria</taxon>
        <taxon>Pseudomonadati</taxon>
        <taxon>Pseudomonadota</taxon>
        <taxon>Gammaproteobacteria</taxon>
        <taxon>Enterobacterales</taxon>
        <taxon>Enterobacteriaceae</taxon>
        <taxon>Cronobacter</taxon>
    </lineage>
</organism>
<keyword evidence="2" id="KW-0012">Acyltransferase</keyword>
<name>A0A2T7AT98_9ENTR</name>
<accession>A0A2T7AT98</accession>
<dbReference type="Proteomes" id="UP000469927">
    <property type="component" value="Unassembled WGS sequence"/>
</dbReference>
<dbReference type="EMBL" id="WAGD01000025">
    <property type="protein sequence ID" value="KAB0880565.1"/>
    <property type="molecule type" value="Genomic_DNA"/>
</dbReference>
<sequence>MYQITVASPESAESRALIAALDAYQSTLYPAESNHLVDLAGVDDGALIFMVIRHQQAAVGCGAVLLTGDGCGEVKRVYIDERHRGQKLGEKLMAALEEAARLRGCHTLRLETGIHQNAAVRLYERCGFHHTGPFAPYLPDPLSLFMQKPVSATTAAAP</sequence>
<protein>
    <submittedName>
        <fullName evidence="4 5">N-acetyltransferase</fullName>
    </submittedName>
</protein>
<dbReference type="EMBL" id="MSAE01000019">
    <property type="protein sequence ID" value="PUX14714.1"/>
    <property type="molecule type" value="Genomic_DNA"/>
</dbReference>
<keyword evidence="7" id="KW-1185">Reference proteome</keyword>
<dbReference type="Proteomes" id="UP000244378">
    <property type="component" value="Unassembled WGS sequence"/>
</dbReference>
<keyword evidence="1 5" id="KW-0808">Transferase</keyword>
<dbReference type="PROSITE" id="PS51186">
    <property type="entry name" value="GNAT"/>
    <property type="match status" value="1"/>
</dbReference>
<evidence type="ECO:0000313" key="7">
    <source>
        <dbReference type="Proteomes" id="UP000469927"/>
    </source>
</evidence>
<reference evidence="4 7" key="2">
    <citation type="submission" date="2019-08" db="EMBL/GenBank/DDBJ databases">
        <title>Prevalence, distribution, and phylogeny of type two toxin-antitoxin genes possessed by Cronobacter species where C. sakazakii homologs follow sequence type lineages.</title>
        <authorList>
            <person name="Finkelstein S."/>
            <person name="Negrete F."/>
            <person name="Jang H."/>
            <person name="Gopinath G.R."/>
            <person name="Tall B.D."/>
        </authorList>
    </citation>
    <scope>NUCLEOTIDE SEQUENCE [LARGE SCALE GENOMIC DNA]</scope>
    <source>
        <strain evidence="4 7">MOD1_GK1257</strain>
    </source>
</reference>
<dbReference type="Gene3D" id="3.40.630.30">
    <property type="match status" value="1"/>
</dbReference>
<dbReference type="PANTHER" id="PTHR43877">
    <property type="entry name" value="AMINOALKYLPHOSPHONATE N-ACETYLTRANSFERASE-RELATED-RELATED"/>
    <property type="match status" value="1"/>
</dbReference>
<reference evidence="5 6" key="1">
    <citation type="submission" date="2016-12" db="EMBL/GenBank/DDBJ databases">
        <title>Analysis of the Molecular Diversity Among Cronobacter Species Isolated from Filth Flies Using a Pan Genomic DNA Microarray.</title>
        <authorList>
            <person name="Pava-Ripoll M."/>
            <person name="Tall B."/>
            <person name="Farber J."/>
            <person name="Fanning S."/>
            <person name="Lehner A."/>
            <person name="Stephan R."/>
            <person name="Pagotto F."/>
            <person name="Iverson C."/>
            <person name="Ziobro G."/>
            <person name="Miller A."/>
            <person name="Pearson R."/>
            <person name="Yan Q."/>
            <person name="Kim M."/>
            <person name="Jeong S."/>
            <person name="Park J."/>
            <person name="Jun S."/>
            <person name="Choi H."/>
            <person name="Chung T."/>
            <person name="Yoo Y."/>
            <person name="Park E."/>
            <person name="Hwang S."/>
            <person name="Lee B."/>
            <person name="Sathyamoorthy V."/>
            <person name="Carter L."/>
            <person name="Mammel M."/>
            <person name="Jackson S."/>
            <person name="Kothary M."/>
            <person name="Patel I."/>
            <person name="Grim C."/>
            <person name="Gopinath G."/>
            <person name="Gangiredla J."/>
            <person name="Chase H."/>
        </authorList>
    </citation>
    <scope>NUCLEOTIDE SEQUENCE [LARGE SCALE GENOMIC DNA]</scope>
    <source>
        <strain evidence="5 6">MOD1-Md1s</strain>
    </source>
</reference>
<dbReference type="InterPro" id="IPR050832">
    <property type="entry name" value="Bact_Acetyltransf"/>
</dbReference>
<evidence type="ECO:0000313" key="5">
    <source>
        <dbReference type="EMBL" id="PUX14714.1"/>
    </source>
</evidence>
<feature type="domain" description="N-acetyltransferase" evidence="3">
    <location>
        <begin position="4"/>
        <end position="151"/>
    </location>
</feature>
<dbReference type="RefSeq" id="WP_075193138.1">
    <property type="nucleotide sequence ID" value="NZ_JADKNN010000017.1"/>
</dbReference>
<dbReference type="Pfam" id="PF00583">
    <property type="entry name" value="Acetyltransf_1"/>
    <property type="match status" value="1"/>
</dbReference>
<proteinExistence type="predicted"/>
<evidence type="ECO:0000256" key="2">
    <source>
        <dbReference type="ARBA" id="ARBA00023315"/>
    </source>
</evidence>
<dbReference type="CDD" id="cd04301">
    <property type="entry name" value="NAT_SF"/>
    <property type="match status" value="1"/>
</dbReference>
<dbReference type="PANTHER" id="PTHR43877:SF2">
    <property type="entry name" value="AMINOALKYLPHOSPHONATE N-ACETYLTRANSFERASE-RELATED"/>
    <property type="match status" value="1"/>
</dbReference>
<dbReference type="OrthoDB" id="9803233at2"/>
<dbReference type="InterPro" id="IPR016181">
    <property type="entry name" value="Acyl_CoA_acyltransferase"/>
</dbReference>
<evidence type="ECO:0000313" key="4">
    <source>
        <dbReference type="EMBL" id="KAB0880565.1"/>
    </source>
</evidence>
<evidence type="ECO:0000313" key="6">
    <source>
        <dbReference type="Proteomes" id="UP000244378"/>
    </source>
</evidence>
<evidence type="ECO:0000256" key="1">
    <source>
        <dbReference type="ARBA" id="ARBA00022679"/>
    </source>
</evidence>
<comment type="caution">
    <text evidence="5">The sequence shown here is derived from an EMBL/GenBank/DDBJ whole genome shotgun (WGS) entry which is preliminary data.</text>
</comment>
<dbReference type="SUPFAM" id="SSF55729">
    <property type="entry name" value="Acyl-CoA N-acyltransferases (Nat)"/>
    <property type="match status" value="1"/>
</dbReference>
<dbReference type="InterPro" id="IPR000182">
    <property type="entry name" value="GNAT_dom"/>
</dbReference>
<gene>
    <name evidence="5" type="ORF">AUN14_10115</name>
    <name evidence="4" type="ORF">FZI19_09560</name>
</gene>
<dbReference type="GO" id="GO:0016747">
    <property type="term" value="F:acyltransferase activity, transferring groups other than amino-acyl groups"/>
    <property type="evidence" value="ECO:0007669"/>
    <property type="project" value="InterPro"/>
</dbReference>
<dbReference type="AlphaFoldDB" id="A0A2T7AT98"/>
<evidence type="ECO:0000259" key="3">
    <source>
        <dbReference type="PROSITE" id="PS51186"/>
    </source>
</evidence>